<evidence type="ECO:0000313" key="2">
    <source>
        <dbReference type="EMBL" id="KAK2779393.1"/>
    </source>
</evidence>
<evidence type="ECO:0000256" key="1">
    <source>
        <dbReference type="SAM" id="SignalP"/>
    </source>
</evidence>
<dbReference type="EMBL" id="VYYT01000003">
    <property type="protein sequence ID" value="KAK2779393.1"/>
    <property type="molecule type" value="Genomic_DNA"/>
</dbReference>
<gene>
    <name evidence="2" type="ORF">CKAH01_11316</name>
</gene>
<keyword evidence="3" id="KW-1185">Reference proteome</keyword>
<sequence>MKSISFSGLQQLAVAAFFAAAADAKPYCTDQNGQVVAFSNCDAATQATEKFVLAEHDGGDLQIGDSILDDRVGESAVVARDAEGPDPDRVSGGFGRRACDPSLGHCVVSGVRIGSGSFGGGGGNGGGSVGG</sequence>
<dbReference type="Proteomes" id="UP001281614">
    <property type="component" value="Unassembled WGS sequence"/>
</dbReference>
<dbReference type="AlphaFoldDB" id="A0AAE0DGI4"/>
<feature type="chain" id="PRO_5042271348" evidence="1">
    <location>
        <begin position="25"/>
        <end position="131"/>
    </location>
</feature>
<reference evidence="2" key="1">
    <citation type="submission" date="2023-02" db="EMBL/GenBank/DDBJ databases">
        <title>Colletotrichum kahawae CIFC_Que2 genome sequencing and assembly.</title>
        <authorList>
            <person name="Baroncelli R."/>
        </authorList>
    </citation>
    <scope>NUCLEOTIDE SEQUENCE</scope>
    <source>
        <strain evidence="2">CIFC_Que2</strain>
    </source>
</reference>
<evidence type="ECO:0000313" key="3">
    <source>
        <dbReference type="Proteomes" id="UP001281614"/>
    </source>
</evidence>
<organism evidence="2 3">
    <name type="scientific">Colletotrichum kahawae</name>
    <name type="common">Coffee berry disease fungus</name>
    <dbReference type="NCBI Taxonomy" id="34407"/>
    <lineage>
        <taxon>Eukaryota</taxon>
        <taxon>Fungi</taxon>
        <taxon>Dikarya</taxon>
        <taxon>Ascomycota</taxon>
        <taxon>Pezizomycotina</taxon>
        <taxon>Sordariomycetes</taxon>
        <taxon>Hypocreomycetidae</taxon>
        <taxon>Glomerellales</taxon>
        <taxon>Glomerellaceae</taxon>
        <taxon>Colletotrichum</taxon>
        <taxon>Colletotrichum gloeosporioides species complex</taxon>
    </lineage>
</organism>
<comment type="caution">
    <text evidence="2">The sequence shown here is derived from an EMBL/GenBank/DDBJ whole genome shotgun (WGS) entry which is preliminary data.</text>
</comment>
<name>A0AAE0DGI4_COLKA</name>
<keyword evidence="1" id="KW-0732">Signal</keyword>
<proteinExistence type="predicted"/>
<accession>A0AAE0DGI4</accession>
<protein>
    <submittedName>
        <fullName evidence="2">Uncharacterized protein</fullName>
    </submittedName>
</protein>
<feature type="signal peptide" evidence="1">
    <location>
        <begin position="1"/>
        <end position="24"/>
    </location>
</feature>